<accession>A0A4P6MSL9</accession>
<sequence>MRQNRCGTTIFVDLEPCGFDLCARHVRLKQVTNDDETPRQSSPSTPFILRQPSIEDGGEMWRVARDSQTLDLNSSYAYLLWARDFAATSVVAERAGKVVGFVSGYVRPAAPRTLMVWQVAVDADQRGHGLAGRMLDHLAAHVPGVDVLETTITDDNAASRALFAGFARSHDAQHEEIDLFVTAHFPDEGHDPEVLHRIGPF</sequence>
<dbReference type="InterPro" id="IPR016181">
    <property type="entry name" value="Acyl_CoA_acyltransferase"/>
</dbReference>
<dbReference type="Pfam" id="PF00583">
    <property type="entry name" value="Acetyltransf_1"/>
    <property type="match status" value="1"/>
</dbReference>
<evidence type="ECO:0000256" key="3">
    <source>
        <dbReference type="ARBA" id="ARBA00010712"/>
    </source>
</evidence>
<dbReference type="PROSITE" id="PS51186">
    <property type="entry name" value="GNAT"/>
    <property type="match status" value="1"/>
</dbReference>
<evidence type="ECO:0000256" key="4">
    <source>
        <dbReference type="ARBA" id="ARBA00012355"/>
    </source>
</evidence>
<dbReference type="EMBL" id="CP036164">
    <property type="protein sequence ID" value="QBF45989.1"/>
    <property type="molecule type" value="Genomic_DNA"/>
</dbReference>
<comment type="function">
    <text evidence="1 9">Catalyzes the acetylation of L-2,4-diaminobutyrate (DABA) to gamma-N-acetyl-alpha,gamma-diaminobutyric acid (ADABA) with acetyl coenzyme A.</text>
</comment>
<dbReference type="EC" id="2.3.1.178" evidence="4 9"/>
<comment type="similarity">
    <text evidence="3 9">Belongs to the acetyltransferase family. EctA subfamily.</text>
</comment>
<gene>
    <name evidence="9 11" type="primary">ectA</name>
    <name evidence="11" type="ORF">EXU32_06830</name>
</gene>
<dbReference type="KEGG" id="jli:EXU32_06830"/>
<name>A0A4P6MSL9_9MICO</name>
<comment type="catalytic activity">
    <reaction evidence="8 9">
        <text>L-2,4-diaminobutanoate + acetyl-CoA = (2S)-4-acetamido-2-aminobutanoate + CoA + H(+)</text>
        <dbReference type="Rhea" id="RHEA:16901"/>
        <dbReference type="ChEBI" id="CHEBI:15378"/>
        <dbReference type="ChEBI" id="CHEBI:57287"/>
        <dbReference type="ChEBI" id="CHEBI:57288"/>
        <dbReference type="ChEBI" id="CHEBI:58761"/>
        <dbReference type="ChEBI" id="CHEBI:58929"/>
        <dbReference type="EC" id="2.3.1.178"/>
    </reaction>
</comment>
<dbReference type="AlphaFoldDB" id="A0A4P6MSL9"/>
<evidence type="ECO:0000256" key="6">
    <source>
        <dbReference type="ARBA" id="ARBA00022679"/>
    </source>
</evidence>
<dbReference type="CDD" id="cd04301">
    <property type="entry name" value="NAT_SF"/>
    <property type="match status" value="1"/>
</dbReference>
<evidence type="ECO:0000256" key="2">
    <source>
        <dbReference type="ARBA" id="ARBA00004978"/>
    </source>
</evidence>
<dbReference type="InterPro" id="IPR000182">
    <property type="entry name" value="GNAT_dom"/>
</dbReference>
<keyword evidence="6 9" id="KW-0808">Transferase</keyword>
<dbReference type="UniPathway" id="UPA00067">
    <property type="reaction ID" value="UER00122"/>
</dbReference>
<evidence type="ECO:0000256" key="9">
    <source>
        <dbReference type="RuleBase" id="RU365045"/>
    </source>
</evidence>
<organism evidence="11 12">
    <name type="scientific">Janibacter limosus</name>
    <dbReference type="NCBI Taxonomy" id="53458"/>
    <lineage>
        <taxon>Bacteria</taxon>
        <taxon>Bacillati</taxon>
        <taxon>Actinomycetota</taxon>
        <taxon>Actinomycetes</taxon>
        <taxon>Micrococcales</taxon>
        <taxon>Intrasporangiaceae</taxon>
        <taxon>Janibacter</taxon>
    </lineage>
</organism>
<proteinExistence type="inferred from homology"/>
<dbReference type="GO" id="GO:0019491">
    <property type="term" value="P:ectoine biosynthetic process"/>
    <property type="evidence" value="ECO:0007669"/>
    <property type="project" value="UniProtKB-UniPathway"/>
</dbReference>
<evidence type="ECO:0000256" key="1">
    <source>
        <dbReference type="ARBA" id="ARBA00003741"/>
    </source>
</evidence>
<comment type="pathway">
    <text evidence="2 9">Amine and polyamine biosynthesis; ectoine biosynthesis; L-ectoine from L-aspartate 4-semialdehyde: step 2/3.</text>
</comment>
<dbReference type="Proteomes" id="UP000290408">
    <property type="component" value="Chromosome"/>
</dbReference>
<evidence type="ECO:0000313" key="11">
    <source>
        <dbReference type="EMBL" id="QBF45989.1"/>
    </source>
</evidence>
<evidence type="ECO:0000259" key="10">
    <source>
        <dbReference type="PROSITE" id="PS51186"/>
    </source>
</evidence>
<dbReference type="InterPro" id="IPR012772">
    <property type="entry name" value="Ectoine_EctA"/>
</dbReference>
<feature type="domain" description="N-acetyltransferase" evidence="10">
    <location>
        <begin position="47"/>
        <end position="188"/>
    </location>
</feature>
<dbReference type="SUPFAM" id="SSF55729">
    <property type="entry name" value="Acyl-CoA N-acyltransferases (Nat)"/>
    <property type="match status" value="1"/>
</dbReference>
<evidence type="ECO:0000256" key="7">
    <source>
        <dbReference type="ARBA" id="ARBA00023315"/>
    </source>
</evidence>
<evidence type="ECO:0000256" key="8">
    <source>
        <dbReference type="ARBA" id="ARBA00048924"/>
    </source>
</evidence>
<dbReference type="STRING" id="1216970.GCA_001570985_00275"/>
<dbReference type="NCBIfam" id="TIGR02406">
    <property type="entry name" value="ectoine_EctA"/>
    <property type="match status" value="1"/>
</dbReference>
<dbReference type="GO" id="GO:0033816">
    <property type="term" value="F:diaminobutyrate acetyltransferase activity"/>
    <property type="evidence" value="ECO:0007669"/>
    <property type="project" value="UniProtKB-EC"/>
</dbReference>
<dbReference type="OrthoDB" id="2436196at2"/>
<evidence type="ECO:0000313" key="12">
    <source>
        <dbReference type="Proteomes" id="UP000290408"/>
    </source>
</evidence>
<keyword evidence="12" id="KW-1185">Reference proteome</keyword>
<keyword evidence="7 9" id="KW-0012">Acyltransferase</keyword>
<reference evidence="11 12" key="1">
    <citation type="submission" date="2019-02" db="EMBL/GenBank/DDBJ databases">
        <title>Genomic data mining of an Antarctic deep-sea actinobacterium, Janibacterlimosus P3-3-X1.</title>
        <authorList>
            <person name="Liao L."/>
            <person name="Chen B."/>
        </authorList>
    </citation>
    <scope>NUCLEOTIDE SEQUENCE [LARGE SCALE GENOMIC DNA]</scope>
    <source>
        <strain evidence="11 12">P3-3-X1</strain>
    </source>
</reference>
<dbReference type="Gene3D" id="3.40.630.30">
    <property type="match status" value="1"/>
</dbReference>
<evidence type="ECO:0000256" key="5">
    <source>
        <dbReference type="ARBA" id="ARBA00017935"/>
    </source>
</evidence>
<protein>
    <recommendedName>
        <fullName evidence="5 9">L-2,4-diaminobutyric acid acetyltransferase</fullName>
        <shortName evidence="9">DABA acetyltransferase</shortName>
        <ecNumber evidence="4 9">2.3.1.178</ecNumber>
    </recommendedName>
</protein>